<reference evidence="1" key="1">
    <citation type="submission" date="2018-05" db="EMBL/GenBank/DDBJ databases">
        <title>Draft genome of Mucuna pruriens seed.</title>
        <authorList>
            <person name="Nnadi N.E."/>
            <person name="Vos R."/>
            <person name="Hasami M.H."/>
            <person name="Devisetty U.K."/>
            <person name="Aguiy J.C."/>
        </authorList>
    </citation>
    <scope>NUCLEOTIDE SEQUENCE [LARGE SCALE GENOMIC DNA]</scope>
    <source>
        <strain evidence="1">JCA_2017</strain>
    </source>
</reference>
<dbReference type="EMBL" id="QJKJ01006875">
    <property type="protein sequence ID" value="RDX85096.1"/>
    <property type="molecule type" value="Genomic_DNA"/>
</dbReference>
<protein>
    <submittedName>
        <fullName evidence="1">Uncharacterized protein</fullName>
    </submittedName>
</protein>
<dbReference type="AlphaFoldDB" id="A0A371G3E5"/>
<dbReference type="OrthoDB" id="993238at2759"/>
<evidence type="ECO:0000313" key="1">
    <source>
        <dbReference type="EMBL" id="RDX85096.1"/>
    </source>
</evidence>
<proteinExistence type="predicted"/>
<keyword evidence="2" id="KW-1185">Reference proteome</keyword>
<sequence length="92" mass="10006">MIIGPTGVEGDALSQALSACLYAECAKKCKAQHSDGQGTCEFNVCPSFYNSGPPTSPDPPERESSDGLGHCWEDIYLKILRKNNFIGNLHQF</sequence>
<accession>A0A371G3E5</accession>
<gene>
    <name evidence="1" type="ORF">CR513_33767</name>
</gene>
<name>A0A371G3E5_MUCPR</name>
<feature type="non-terminal residue" evidence="1">
    <location>
        <position position="1"/>
    </location>
</feature>
<comment type="caution">
    <text evidence="1">The sequence shown here is derived from an EMBL/GenBank/DDBJ whole genome shotgun (WGS) entry which is preliminary data.</text>
</comment>
<organism evidence="1 2">
    <name type="scientific">Mucuna pruriens</name>
    <name type="common">Velvet bean</name>
    <name type="synonym">Dolichos pruriens</name>
    <dbReference type="NCBI Taxonomy" id="157652"/>
    <lineage>
        <taxon>Eukaryota</taxon>
        <taxon>Viridiplantae</taxon>
        <taxon>Streptophyta</taxon>
        <taxon>Embryophyta</taxon>
        <taxon>Tracheophyta</taxon>
        <taxon>Spermatophyta</taxon>
        <taxon>Magnoliopsida</taxon>
        <taxon>eudicotyledons</taxon>
        <taxon>Gunneridae</taxon>
        <taxon>Pentapetalae</taxon>
        <taxon>rosids</taxon>
        <taxon>fabids</taxon>
        <taxon>Fabales</taxon>
        <taxon>Fabaceae</taxon>
        <taxon>Papilionoideae</taxon>
        <taxon>50 kb inversion clade</taxon>
        <taxon>NPAAA clade</taxon>
        <taxon>indigoferoid/millettioid clade</taxon>
        <taxon>Phaseoleae</taxon>
        <taxon>Mucuna</taxon>
    </lineage>
</organism>
<dbReference type="Proteomes" id="UP000257109">
    <property type="component" value="Unassembled WGS sequence"/>
</dbReference>
<evidence type="ECO:0000313" key="2">
    <source>
        <dbReference type="Proteomes" id="UP000257109"/>
    </source>
</evidence>